<dbReference type="RefSeq" id="WP_104521458.1">
    <property type="nucleotide sequence ID" value="NZ_NHRY01000245.1"/>
</dbReference>
<keyword evidence="2" id="KW-0808">Transferase</keyword>
<dbReference type="PROSITE" id="PS51186">
    <property type="entry name" value="GNAT"/>
    <property type="match status" value="1"/>
</dbReference>
<dbReference type="CDD" id="cd04301">
    <property type="entry name" value="NAT_SF"/>
    <property type="match status" value="1"/>
</dbReference>
<dbReference type="OrthoDB" id="5459937at2"/>
<dbReference type="GO" id="GO:0016747">
    <property type="term" value="F:acyltransferase activity, transferring groups other than amino-acyl groups"/>
    <property type="evidence" value="ECO:0007669"/>
    <property type="project" value="InterPro"/>
</dbReference>
<reference evidence="2 3" key="1">
    <citation type="journal article" date="2018" name="Arch. Microbiol.">
        <title>New insights into the metabolic potential of the phototrophic purple bacterium Rhodopila globiformis DSM 161(T) from its draft genome sequence and evidence for a vanadium-dependent nitrogenase.</title>
        <authorList>
            <person name="Imhoff J.F."/>
            <person name="Rahn T."/>
            <person name="Kunzel S."/>
            <person name="Neulinger S.C."/>
        </authorList>
    </citation>
    <scope>NUCLEOTIDE SEQUENCE [LARGE SCALE GENOMIC DNA]</scope>
    <source>
        <strain evidence="2 3">DSM 161</strain>
    </source>
</reference>
<dbReference type="PANTHER" id="PTHR43072:SF8">
    <property type="entry name" value="ACYLTRANSFERASE FABY-RELATED"/>
    <property type="match status" value="1"/>
</dbReference>
<proteinExistence type="predicted"/>
<sequence length="172" mass="18838">MDIRNATDVDVPDIQAIYAYHVLHGTGTFEEAPPSVEEMAERFRQVVDHGYVWLVATDATGVLGYGYYAPFRDRSAYRFTVEDSIYVREDVRGQGVGKALVTHLIELATAQGMRQMIAVIGDADNVGSIGVHASMGFHHVGTMKAVGIKFGHWLDVVTMQRSLGKGDLNVPA</sequence>
<evidence type="ECO:0000313" key="2">
    <source>
        <dbReference type="EMBL" id="PPQ28281.1"/>
    </source>
</evidence>
<evidence type="ECO:0000313" key="3">
    <source>
        <dbReference type="Proteomes" id="UP000239724"/>
    </source>
</evidence>
<comment type="caution">
    <text evidence="2">The sequence shown here is derived from an EMBL/GenBank/DDBJ whole genome shotgun (WGS) entry which is preliminary data.</text>
</comment>
<dbReference type="Proteomes" id="UP000239724">
    <property type="component" value="Unassembled WGS sequence"/>
</dbReference>
<dbReference type="SUPFAM" id="SSF55729">
    <property type="entry name" value="Acyl-CoA N-acyltransferases (Nat)"/>
    <property type="match status" value="1"/>
</dbReference>
<dbReference type="EMBL" id="NHRY01000245">
    <property type="protein sequence ID" value="PPQ28281.1"/>
    <property type="molecule type" value="Genomic_DNA"/>
</dbReference>
<dbReference type="AlphaFoldDB" id="A0A2S6N0Y2"/>
<name>A0A2S6N0Y2_RHOGL</name>
<feature type="domain" description="N-acetyltransferase" evidence="1">
    <location>
        <begin position="1"/>
        <end position="164"/>
    </location>
</feature>
<accession>A0A2S6N0Y2</accession>
<dbReference type="InterPro" id="IPR016181">
    <property type="entry name" value="Acyl_CoA_acyltransferase"/>
</dbReference>
<dbReference type="InterPro" id="IPR000182">
    <property type="entry name" value="GNAT_dom"/>
</dbReference>
<organism evidence="2 3">
    <name type="scientific">Rhodopila globiformis</name>
    <name type="common">Rhodopseudomonas globiformis</name>
    <dbReference type="NCBI Taxonomy" id="1071"/>
    <lineage>
        <taxon>Bacteria</taxon>
        <taxon>Pseudomonadati</taxon>
        <taxon>Pseudomonadota</taxon>
        <taxon>Alphaproteobacteria</taxon>
        <taxon>Acetobacterales</taxon>
        <taxon>Acetobacteraceae</taxon>
        <taxon>Rhodopila</taxon>
    </lineage>
</organism>
<dbReference type="Pfam" id="PF13420">
    <property type="entry name" value="Acetyltransf_4"/>
    <property type="match status" value="1"/>
</dbReference>
<gene>
    <name evidence="2" type="ORF">CCS01_24540</name>
</gene>
<keyword evidence="3" id="KW-1185">Reference proteome</keyword>
<evidence type="ECO:0000259" key="1">
    <source>
        <dbReference type="PROSITE" id="PS51186"/>
    </source>
</evidence>
<dbReference type="PANTHER" id="PTHR43072">
    <property type="entry name" value="N-ACETYLTRANSFERASE"/>
    <property type="match status" value="1"/>
</dbReference>
<protein>
    <submittedName>
        <fullName evidence="2">GNAT family N-acetyltransferase</fullName>
    </submittedName>
</protein>
<dbReference type="Gene3D" id="3.40.630.30">
    <property type="match status" value="1"/>
</dbReference>